<comment type="caution">
    <text evidence="4">The sequence shown here is derived from an EMBL/GenBank/DDBJ whole genome shotgun (WGS) entry which is preliminary data.</text>
</comment>
<dbReference type="Pfam" id="PF03265">
    <property type="entry name" value="DNase_II"/>
    <property type="match status" value="1"/>
</dbReference>
<organism evidence="4 5">
    <name type="scientific">Trichinella murrelli</name>
    <dbReference type="NCBI Taxonomy" id="144512"/>
    <lineage>
        <taxon>Eukaryota</taxon>
        <taxon>Metazoa</taxon>
        <taxon>Ecdysozoa</taxon>
        <taxon>Nematoda</taxon>
        <taxon>Enoplea</taxon>
        <taxon>Dorylaimia</taxon>
        <taxon>Trichinellida</taxon>
        <taxon>Trichinellidae</taxon>
        <taxon>Trichinella</taxon>
    </lineage>
</organism>
<dbReference type="PANTHER" id="PTHR10858:SF23">
    <property type="entry name" value="DEOXYRIBONUCLEASE II"/>
    <property type="match status" value="1"/>
</dbReference>
<keyword evidence="5" id="KW-1185">Reference proteome</keyword>
<evidence type="ECO:0000313" key="4">
    <source>
        <dbReference type="EMBL" id="KRX34373.1"/>
    </source>
</evidence>
<comment type="similarity">
    <text evidence="1">Belongs to the DNase II family.</text>
</comment>
<dbReference type="GO" id="GO:0004531">
    <property type="term" value="F:deoxyribonuclease II activity"/>
    <property type="evidence" value="ECO:0007669"/>
    <property type="project" value="InterPro"/>
</dbReference>
<feature type="chain" id="PRO_5006868871" evidence="3">
    <location>
        <begin position="31"/>
        <end position="388"/>
    </location>
</feature>
<dbReference type="Proteomes" id="UP000055048">
    <property type="component" value="Unassembled WGS sequence"/>
</dbReference>
<evidence type="ECO:0000313" key="5">
    <source>
        <dbReference type="Proteomes" id="UP000055048"/>
    </source>
</evidence>
<evidence type="ECO:0000256" key="1">
    <source>
        <dbReference type="ARBA" id="ARBA00007527"/>
    </source>
</evidence>
<dbReference type="PANTHER" id="PTHR10858">
    <property type="entry name" value="DEOXYRIBONUCLEASE II"/>
    <property type="match status" value="1"/>
</dbReference>
<feature type="non-terminal residue" evidence="4">
    <location>
        <position position="388"/>
    </location>
</feature>
<gene>
    <name evidence="4" type="primary">DNASE2</name>
    <name evidence="4" type="ORF">T05_783</name>
</gene>
<accession>A0A0V0T656</accession>
<evidence type="ECO:0000256" key="2">
    <source>
        <dbReference type="ARBA" id="ARBA00022801"/>
    </source>
</evidence>
<dbReference type="InterPro" id="IPR004947">
    <property type="entry name" value="DNase_II"/>
</dbReference>
<sequence>MYPLGCQYEEKMLKFSELLVLFLIVRLSHSQTSKCQNKPGTAAADWAIVYKAPGQNNGKIIFATAAGAWDDGAQALNNNAGHSFAKTLEDVVRNQNNIKFLAYNNAPPGVASMKTKSNSKGVIILATNADSAAWIVHTVPGFPTARTAYSWPVAENARGHLLICLTISKSQINAIAASLLLVQPMVHYNDIPETETAGMPYFKKLAEGKISPLPPFTSRRSIRTEDARNPVAVHIYSKSESSKYGELKWLYEFQIILIRGFDTLNFIYIITNNQSYCLEIYKKVIVKVLKKTIKVWSRRDNILKGDCRGSQGHIRLIKSPAAINGHNTNLEADITNWAVSDPGNIFCHVDKPYFKNQTREPAMAICIENNEIFARFNEIAAQVEDCPQ</sequence>
<dbReference type="GO" id="GO:0006309">
    <property type="term" value="P:apoptotic DNA fragmentation"/>
    <property type="evidence" value="ECO:0007669"/>
    <property type="project" value="TreeGrafter"/>
</dbReference>
<feature type="signal peptide" evidence="3">
    <location>
        <begin position="1"/>
        <end position="30"/>
    </location>
</feature>
<evidence type="ECO:0000256" key="3">
    <source>
        <dbReference type="SAM" id="SignalP"/>
    </source>
</evidence>
<keyword evidence="3" id="KW-0732">Signal</keyword>
<dbReference type="EMBL" id="JYDJ01000579">
    <property type="protein sequence ID" value="KRX34373.1"/>
    <property type="molecule type" value="Genomic_DNA"/>
</dbReference>
<keyword evidence="2" id="KW-0378">Hydrolase</keyword>
<protein>
    <submittedName>
        <fullName evidence="4">Deoxyribonuclease-2-alpha</fullName>
    </submittedName>
</protein>
<proteinExistence type="inferred from homology"/>
<dbReference type="AlphaFoldDB" id="A0A0V0T656"/>
<dbReference type="OrthoDB" id="10261598at2759"/>
<reference evidence="4 5" key="1">
    <citation type="submission" date="2015-01" db="EMBL/GenBank/DDBJ databases">
        <title>Evolution of Trichinella species and genotypes.</title>
        <authorList>
            <person name="Korhonen P.K."/>
            <person name="Edoardo P."/>
            <person name="Giuseppe L.R."/>
            <person name="Gasser R.B."/>
        </authorList>
    </citation>
    <scope>NUCLEOTIDE SEQUENCE [LARGE SCALE GENOMIC DNA]</scope>
    <source>
        <strain evidence="4">ISS417</strain>
    </source>
</reference>
<name>A0A0V0T656_9BILA</name>